<accession>A0A656GJ75</accession>
<dbReference type="Proteomes" id="UP000003465">
    <property type="component" value="Unassembled WGS sequence"/>
</dbReference>
<gene>
    <name evidence="1" type="ORF">PSYMO_30763</name>
</gene>
<evidence type="ECO:0000313" key="1">
    <source>
        <dbReference type="EMBL" id="EGH25565.1"/>
    </source>
</evidence>
<dbReference type="AlphaFoldDB" id="A0A656GJ75"/>
<proteinExistence type="predicted"/>
<comment type="caution">
    <text evidence="1">The sequence shown here is derived from an EMBL/GenBank/DDBJ whole genome shotgun (WGS) entry which is preliminary data.</text>
</comment>
<evidence type="ECO:0000313" key="2">
    <source>
        <dbReference type="Proteomes" id="UP000003465"/>
    </source>
</evidence>
<feature type="non-terminal residue" evidence="1">
    <location>
        <position position="83"/>
    </location>
</feature>
<reference evidence="1 2" key="1">
    <citation type="journal article" date="2011" name="PLoS Pathog.">
        <title>Dynamic evolution of pathogenicity revealed by sequencing and comparative genomics of 19 Pseudomonas syringae isolates.</title>
        <authorList>
            <person name="Baltrus D.A."/>
            <person name="Nishimura M.T."/>
            <person name="Romanchuk A."/>
            <person name="Chang J.H."/>
            <person name="Mukhtar M.S."/>
            <person name="Cherkis K."/>
            <person name="Roach J."/>
            <person name="Grant S.R."/>
            <person name="Jones C.D."/>
            <person name="Dangl J.L."/>
        </authorList>
    </citation>
    <scope>NUCLEOTIDE SEQUENCE [LARGE SCALE GENOMIC DNA]</scope>
    <source>
        <strain evidence="1 2">301020</strain>
    </source>
</reference>
<protein>
    <submittedName>
        <fullName evidence="1">Uncharacterized protein</fullName>
    </submittedName>
</protein>
<organism evidence="1 2">
    <name type="scientific">Pseudomonas amygdali pv. mori str. 301020</name>
    <dbReference type="NCBI Taxonomy" id="629261"/>
    <lineage>
        <taxon>Bacteria</taxon>
        <taxon>Pseudomonadati</taxon>
        <taxon>Pseudomonadota</taxon>
        <taxon>Gammaproteobacteria</taxon>
        <taxon>Pseudomonadales</taxon>
        <taxon>Pseudomonadaceae</taxon>
        <taxon>Pseudomonas</taxon>
        <taxon>Pseudomonas amygdali</taxon>
    </lineage>
</organism>
<dbReference type="EMBL" id="AEAG01001421">
    <property type="protein sequence ID" value="EGH25565.1"/>
    <property type="molecule type" value="Genomic_DNA"/>
</dbReference>
<name>A0A656GJ75_PSEA0</name>
<sequence>MPAHRQPDDAATLDIQMIQQRQRMTGEIIEIAGAFRKTAGIPMPPKVRHNHPIPAGQRVDLRTPHRLVPKVTVTEQDNRPGAL</sequence>